<keyword evidence="3" id="KW-1185">Reference proteome</keyword>
<reference evidence="2 3" key="1">
    <citation type="submission" date="2024-02" db="EMBL/GenBank/DDBJ databases">
        <title>Genome sequence of Aquincola sp. MAHUQ-54.</title>
        <authorList>
            <person name="Huq M.A."/>
        </authorList>
    </citation>
    <scope>NUCLEOTIDE SEQUENCE [LARGE SCALE GENOMIC DNA]</scope>
    <source>
        <strain evidence="2 3">MAHUQ-54</strain>
    </source>
</reference>
<evidence type="ECO:0000313" key="3">
    <source>
        <dbReference type="Proteomes" id="UP001336250"/>
    </source>
</evidence>
<comment type="caution">
    <text evidence="2">The sequence shown here is derived from an EMBL/GenBank/DDBJ whole genome shotgun (WGS) entry which is preliminary data.</text>
</comment>
<keyword evidence="1 2" id="KW-0808">Transferase</keyword>
<dbReference type="PANTHER" id="PTHR43861:SF3">
    <property type="entry name" value="PUTATIVE (AFU_ORTHOLOGUE AFUA_2G14390)-RELATED"/>
    <property type="match status" value="1"/>
</dbReference>
<gene>
    <name evidence="2" type="ORF">V4F39_22450</name>
</gene>
<dbReference type="Gene3D" id="3.40.50.150">
    <property type="entry name" value="Vaccinia Virus protein VP39"/>
    <property type="match status" value="1"/>
</dbReference>
<dbReference type="InterPro" id="IPR029063">
    <property type="entry name" value="SAM-dependent_MTases_sf"/>
</dbReference>
<name>A0AAW9QM45_9BURK</name>
<accession>A0AAW9QM45</accession>
<dbReference type="GO" id="GO:0008168">
    <property type="term" value="F:methyltransferase activity"/>
    <property type="evidence" value="ECO:0007669"/>
    <property type="project" value="UniProtKB-KW"/>
</dbReference>
<organism evidence="2 3">
    <name type="scientific">Aquincola agrisoli</name>
    <dbReference type="NCBI Taxonomy" id="3119538"/>
    <lineage>
        <taxon>Bacteria</taxon>
        <taxon>Pseudomonadati</taxon>
        <taxon>Pseudomonadota</taxon>
        <taxon>Betaproteobacteria</taxon>
        <taxon>Burkholderiales</taxon>
        <taxon>Sphaerotilaceae</taxon>
        <taxon>Aquincola</taxon>
    </lineage>
</organism>
<dbReference type="CDD" id="cd02440">
    <property type="entry name" value="AdoMet_MTases"/>
    <property type="match status" value="1"/>
</dbReference>
<dbReference type="AlphaFoldDB" id="A0AAW9QM45"/>
<dbReference type="EMBL" id="JAZIBG010000048">
    <property type="protein sequence ID" value="MEF7616692.1"/>
    <property type="molecule type" value="Genomic_DNA"/>
</dbReference>
<evidence type="ECO:0000313" key="2">
    <source>
        <dbReference type="EMBL" id="MEF7616692.1"/>
    </source>
</evidence>
<sequence length="342" mass="36785">MAGSPAAAIRTVPCPACPVCGATGAWLYRGLHDRLFGAPGAWGVRRCPGADCGSLWLDPSPLAADLGLAYARYYTHADRPAERPAPAARPLHRLLGRLHRRYLAERYGYGPAGRVRWGMLLMAGLRARRDAADGEVRLLPAQAGGRLLDVGCGSGEWLATMRRHGWQVAGVEFDDTAAALARSRGLAVATGTLEQQRFAPASFDAITLNHVIEHVPDPAATLRECARLLRPGGRLVLFTPNAASLGHAWFGACWRGLEPPRHLQVLSPPAMQRLLDGAGFAGVRVGPWVAPSIVRESALLRDGAARGRGAAWTSAWFCLAQRALLWWRPAWGDCIAATAQRP</sequence>
<keyword evidence="2" id="KW-0489">Methyltransferase</keyword>
<dbReference type="PANTHER" id="PTHR43861">
    <property type="entry name" value="TRANS-ACONITATE 2-METHYLTRANSFERASE-RELATED"/>
    <property type="match status" value="1"/>
</dbReference>
<evidence type="ECO:0000256" key="1">
    <source>
        <dbReference type="ARBA" id="ARBA00022679"/>
    </source>
</evidence>
<protein>
    <submittedName>
        <fullName evidence="2">Class I SAM-dependent methyltransferase</fullName>
        <ecNumber evidence="2">2.1.1.-</ecNumber>
    </submittedName>
</protein>
<dbReference type="Pfam" id="PF13489">
    <property type="entry name" value="Methyltransf_23"/>
    <property type="match status" value="1"/>
</dbReference>
<dbReference type="EC" id="2.1.1.-" evidence="2"/>
<dbReference type="SUPFAM" id="SSF53335">
    <property type="entry name" value="S-adenosyl-L-methionine-dependent methyltransferases"/>
    <property type="match status" value="1"/>
</dbReference>
<dbReference type="GO" id="GO:0032259">
    <property type="term" value="P:methylation"/>
    <property type="evidence" value="ECO:0007669"/>
    <property type="project" value="UniProtKB-KW"/>
</dbReference>
<dbReference type="Proteomes" id="UP001336250">
    <property type="component" value="Unassembled WGS sequence"/>
</dbReference>
<proteinExistence type="predicted"/>
<dbReference type="RefSeq" id="WP_332292249.1">
    <property type="nucleotide sequence ID" value="NZ_JAZIBG010000048.1"/>
</dbReference>